<reference evidence="1" key="1">
    <citation type="submission" date="2022-10" db="EMBL/GenBank/DDBJ databases">
        <title>WGS of marine actinomycetes from Thailand.</title>
        <authorList>
            <person name="Thawai C."/>
        </authorList>
    </citation>
    <scope>NUCLEOTIDE SEQUENCE</scope>
    <source>
        <strain evidence="1">SW21</strain>
    </source>
</reference>
<sequence>MNMTLSDLTHRSGLSVFDYLDQSISIPVIDGMQAQGDLLVIPYHLVAGDVRSVNHTQRVDVPLSGVELLRSAAGGNPHTLVADGGRCRWSSPVRDEALLALGILENDVVAYLIHPEHGATGIAPGRYVIRRQRERGTGGLFGQVQFIAD</sequence>
<dbReference type="RefSeq" id="WP_235724059.1">
    <property type="nucleotide sequence ID" value="NZ_JAPKFM010000002.1"/>
</dbReference>
<gene>
    <name evidence="1" type="ORF">OSB52_03115</name>
</gene>
<organism evidence="1 2">
    <name type="scientific">Gordonia aquimaris</name>
    <dbReference type="NCBI Taxonomy" id="2984863"/>
    <lineage>
        <taxon>Bacteria</taxon>
        <taxon>Bacillati</taxon>
        <taxon>Actinomycetota</taxon>
        <taxon>Actinomycetes</taxon>
        <taxon>Mycobacteriales</taxon>
        <taxon>Gordoniaceae</taxon>
        <taxon>Gordonia</taxon>
    </lineage>
</organism>
<dbReference type="AlphaFoldDB" id="A0A9X3D191"/>
<dbReference type="Proteomes" id="UP001143347">
    <property type="component" value="Unassembled WGS sequence"/>
</dbReference>
<dbReference type="EMBL" id="JAPKFM010000002">
    <property type="protein sequence ID" value="MCX2963080.1"/>
    <property type="molecule type" value="Genomic_DNA"/>
</dbReference>
<name>A0A9X3D191_9ACTN</name>
<comment type="caution">
    <text evidence="1">The sequence shown here is derived from an EMBL/GenBank/DDBJ whole genome shotgun (WGS) entry which is preliminary data.</text>
</comment>
<protein>
    <submittedName>
        <fullName evidence="1">Uncharacterized protein</fullName>
    </submittedName>
</protein>
<proteinExistence type="predicted"/>
<evidence type="ECO:0000313" key="2">
    <source>
        <dbReference type="Proteomes" id="UP001143347"/>
    </source>
</evidence>
<keyword evidence="2" id="KW-1185">Reference proteome</keyword>
<evidence type="ECO:0000313" key="1">
    <source>
        <dbReference type="EMBL" id="MCX2963080.1"/>
    </source>
</evidence>
<accession>A0A9X3D191</accession>